<name>A0A2N3LNE4_9BACI</name>
<organism evidence="1 2">
    <name type="scientific">Heyndrickxia camelliae</name>
    <dbReference type="NCBI Taxonomy" id="1707093"/>
    <lineage>
        <taxon>Bacteria</taxon>
        <taxon>Bacillati</taxon>
        <taxon>Bacillota</taxon>
        <taxon>Bacilli</taxon>
        <taxon>Bacillales</taxon>
        <taxon>Bacillaceae</taxon>
        <taxon>Heyndrickxia</taxon>
    </lineage>
</organism>
<dbReference type="OrthoDB" id="9961583at2"/>
<keyword evidence="2" id="KW-1185">Reference proteome</keyword>
<protein>
    <submittedName>
        <fullName evidence="1">Uncharacterized protein</fullName>
    </submittedName>
</protein>
<reference evidence="1 2" key="1">
    <citation type="submission" date="2017-11" db="EMBL/GenBank/DDBJ databases">
        <title>Bacillus camelliae sp. nov., isolated from pu'er tea.</title>
        <authorList>
            <person name="Niu L."/>
        </authorList>
    </citation>
    <scope>NUCLEOTIDE SEQUENCE [LARGE SCALE GENOMIC DNA]</scope>
    <source>
        <strain evidence="1 2">7578-1</strain>
    </source>
</reference>
<evidence type="ECO:0000313" key="2">
    <source>
        <dbReference type="Proteomes" id="UP000233440"/>
    </source>
</evidence>
<sequence>MQFLLGLLTPVVFFVVFYMGTKYGKKQGKPVEIDEKQLIKAKKIQEDFQKLMNYDVSKALQRKKVE</sequence>
<dbReference type="RefSeq" id="WP_101353474.1">
    <property type="nucleotide sequence ID" value="NZ_PIQO01000003.1"/>
</dbReference>
<accession>A0A2N3LNE4</accession>
<evidence type="ECO:0000313" key="1">
    <source>
        <dbReference type="EMBL" id="PKR86105.1"/>
    </source>
</evidence>
<dbReference type="EMBL" id="PIQO01000003">
    <property type="protein sequence ID" value="PKR86105.1"/>
    <property type="molecule type" value="Genomic_DNA"/>
</dbReference>
<dbReference type="AlphaFoldDB" id="A0A2N3LNE4"/>
<proteinExistence type="predicted"/>
<comment type="caution">
    <text evidence="1">The sequence shown here is derived from an EMBL/GenBank/DDBJ whole genome shotgun (WGS) entry which is preliminary data.</text>
</comment>
<dbReference type="Proteomes" id="UP000233440">
    <property type="component" value="Unassembled WGS sequence"/>
</dbReference>
<gene>
    <name evidence="1" type="ORF">CWO92_06960</name>
</gene>